<sequence>MKESNQIGLKSLIFDTIDDPFSLVTMNFSLQPHLENDYVALVPLSETDFEPLYAAASDEKIWEQHPNKDRWKREVFRLFFEGAVNSKGAFKIVDKQTGEIAGSTRFYDYDEEASSILIGYTFYATKYWGKGINPAVKKMMLDYIFQYVDTVYLHVGADNIRSQTAVERIGGVSLGKREVAYYGEPSRTNVVYQITKESWLLAPGNF</sequence>
<evidence type="ECO:0000313" key="2">
    <source>
        <dbReference type="EMBL" id="SUJ25628.1"/>
    </source>
</evidence>
<organism evidence="2 3">
    <name type="scientific">Sphingobacterium spiritivorum</name>
    <name type="common">Flavobacterium spiritivorum</name>
    <dbReference type="NCBI Taxonomy" id="258"/>
    <lineage>
        <taxon>Bacteria</taxon>
        <taxon>Pseudomonadati</taxon>
        <taxon>Bacteroidota</taxon>
        <taxon>Sphingobacteriia</taxon>
        <taxon>Sphingobacteriales</taxon>
        <taxon>Sphingobacteriaceae</taxon>
        <taxon>Sphingobacterium</taxon>
    </lineage>
</organism>
<gene>
    <name evidence="2" type="ORF">NCTC11388_03750</name>
</gene>
<dbReference type="InterPro" id="IPR000182">
    <property type="entry name" value="GNAT_dom"/>
</dbReference>
<dbReference type="PANTHER" id="PTHR43610:SF1">
    <property type="entry name" value="N-ACETYLTRANSFERASE DOMAIN-CONTAINING PROTEIN"/>
    <property type="match status" value="1"/>
</dbReference>
<dbReference type="GO" id="GO:0016747">
    <property type="term" value="F:acyltransferase activity, transferring groups other than amino-acyl groups"/>
    <property type="evidence" value="ECO:0007669"/>
    <property type="project" value="InterPro"/>
</dbReference>
<proteinExistence type="predicted"/>
<dbReference type="PROSITE" id="PS51186">
    <property type="entry name" value="GNAT"/>
    <property type="match status" value="1"/>
</dbReference>
<dbReference type="AlphaFoldDB" id="A0A380CR54"/>
<dbReference type="EMBL" id="UGYW01000002">
    <property type="protein sequence ID" value="SUJ25628.1"/>
    <property type="molecule type" value="Genomic_DNA"/>
</dbReference>
<dbReference type="SUPFAM" id="SSF55729">
    <property type="entry name" value="Acyl-CoA N-acyltransferases (Nat)"/>
    <property type="match status" value="1"/>
</dbReference>
<evidence type="ECO:0000313" key="3">
    <source>
        <dbReference type="Proteomes" id="UP000254893"/>
    </source>
</evidence>
<feature type="domain" description="N-acetyltransferase" evidence="1">
    <location>
        <begin position="39"/>
        <end position="197"/>
    </location>
</feature>
<name>A0A380CR54_SPHSI</name>
<dbReference type="Gene3D" id="3.40.630.30">
    <property type="match status" value="1"/>
</dbReference>
<dbReference type="Pfam" id="PF13302">
    <property type="entry name" value="Acetyltransf_3"/>
    <property type="match status" value="1"/>
</dbReference>
<dbReference type="PANTHER" id="PTHR43610">
    <property type="entry name" value="BLL6696 PROTEIN"/>
    <property type="match status" value="1"/>
</dbReference>
<dbReference type="InterPro" id="IPR016181">
    <property type="entry name" value="Acyl_CoA_acyltransferase"/>
</dbReference>
<evidence type="ECO:0000259" key="1">
    <source>
        <dbReference type="PROSITE" id="PS51186"/>
    </source>
</evidence>
<reference evidence="2 3" key="1">
    <citation type="submission" date="2018-06" db="EMBL/GenBank/DDBJ databases">
        <authorList>
            <consortium name="Pathogen Informatics"/>
            <person name="Doyle S."/>
        </authorList>
    </citation>
    <scope>NUCLEOTIDE SEQUENCE [LARGE SCALE GENOMIC DNA]</scope>
    <source>
        <strain evidence="2 3">NCTC11388</strain>
    </source>
</reference>
<accession>A0A380CR54</accession>
<dbReference type="Proteomes" id="UP000254893">
    <property type="component" value="Unassembled WGS sequence"/>
</dbReference>
<protein>
    <recommendedName>
        <fullName evidence="1">N-acetyltransferase domain-containing protein</fullName>
    </recommendedName>
</protein>